<feature type="transmembrane region" description="Helical" evidence="1">
    <location>
        <begin position="297"/>
        <end position="317"/>
    </location>
</feature>
<feature type="transmembrane region" description="Helical" evidence="1">
    <location>
        <begin position="26"/>
        <end position="48"/>
    </location>
</feature>
<feature type="transmembrane region" description="Helical" evidence="1">
    <location>
        <begin position="152"/>
        <end position="177"/>
    </location>
</feature>
<protein>
    <recommendedName>
        <fullName evidence="3">O-antigen ligase</fullName>
    </recommendedName>
</protein>
<sequence>MVVIIFYIALCLKIYTLTEIRNNPHDVVLIFISLSAGIFIHGLINYWLHYSFNIHRFLETFVFLILFLLGAFSFVLVAKKSDEHQVDFVLKFVFYALIIVGILSILGYSPFFSEWKAMVFYMEPSHFALSFLPFLLYIAVQSDIKYKLIWLAISFEIALMVQNLTLILGIIFISILVLPIRKFLVLLASFSLLFYTNKIVSHVYFIMNNSAVGANMPDAVSYVADRVSLTSPNLSVLVFKSGWERAYLNFIDNFGFGIGFQQLGFVGRDGEIMTNIMNVVAGQKTCLLDGATVAAKLVSEFGMMAIVALGLYSIYAIRYAVNLRELSLRKNKIRDSKYVFFLACFLMFCIDLFVRGTGYFSSSAFLFTASLIWILMLHSKSTGMKS</sequence>
<keyword evidence="1" id="KW-1133">Transmembrane helix</keyword>
<feature type="transmembrane region" description="Helical" evidence="1">
    <location>
        <begin position="60"/>
        <end position="77"/>
    </location>
</feature>
<gene>
    <name evidence="2" type="ORF">GALL_204570</name>
</gene>
<feature type="transmembrane region" description="Helical" evidence="1">
    <location>
        <begin position="120"/>
        <end position="140"/>
    </location>
</feature>
<feature type="transmembrane region" description="Helical" evidence="1">
    <location>
        <begin position="89"/>
        <end position="108"/>
    </location>
</feature>
<dbReference type="EMBL" id="MLJW01000131">
    <property type="protein sequence ID" value="OIQ97573.1"/>
    <property type="molecule type" value="Genomic_DNA"/>
</dbReference>
<organism evidence="2">
    <name type="scientific">mine drainage metagenome</name>
    <dbReference type="NCBI Taxonomy" id="410659"/>
    <lineage>
        <taxon>unclassified sequences</taxon>
        <taxon>metagenomes</taxon>
        <taxon>ecological metagenomes</taxon>
    </lineage>
</organism>
<keyword evidence="1" id="KW-0812">Transmembrane</keyword>
<feature type="transmembrane region" description="Helical" evidence="1">
    <location>
        <begin position="338"/>
        <end position="354"/>
    </location>
</feature>
<accession>A0A1J5SBH3</accession>
<keyword evidence="1" id="KW-0472">Membrane</keyword>
<evidence type="ECO:0000256" key="1">
    <source>
        <dbReference type="SAM" id="Phobius"/>
    </source>
</evidence>
<evidence type="ECO:0000313" key="2">
    <source>
        <dbReference type="EMBL" id="OIQ97573.1"/>
    </source>
</evidence>
<dbReference type="AlphaFoldDB" id="A0A1J5SBH3"/>
<feature type="transmembrane region" description="Helical" evidence="1">
    <location>
        <begin position="360"/>
        <end position="377"/>
    </location>
</feature>
<reference evidence="2" key="1">
    <citation type="submission" date="2016-10" db="EMBL/GenBank/DDBJ databases">
        <title>Sequence of Gallionella enrichment culture.</title>
        <authorList>
            <person name="Poehlein A."/>
            <person name="Muehling M."/>
            <person name="Daniel R."/>
        </authorList>
    </citation>
    <scope>NUCLEOTIDE SEQUENCE</scope>
</reference>
<comment type="caution">
    <text evidence="2">The sequence shown here is derived from an EMBL/GenBank/DDBJ whole genome shotgun (WGS) entry which is preliminary data.</text>
</comment>
<name>A0A1J5SBH3_9ZZZZ</name>
<evidence type="ECO:0008006" key="3">
    <source>
        <dbReference type="Google" id="ProtNLM"/>
    </source>
</evidence>
<proteinExistence type="predicted"/>
<feature type="transmembrane region" description="Helical" evidence="1">
    <location>
        <begin position="184"/>
        <end position="207"/>
    </location>
</feature>